<dbReference type="AlphaFoldDB" id="A0AAD3CJG3"/>
<accession>A0AAD3CJG3</accession>
<keyword evidence="3" id="KW-1185">Reference proteome</keyword>
<evidence type="ECO:0000313" key="3">
    <source>
        <dbReference type="Proteomes" id="UP001054902"/>
    </source>
</evidence>
<sequence>MSAHRVTPPISSPSKDSLPLGWTQIKRKKRRKTDDDSKVEEGVEWCCEDPNCKIDINTGLKSTDTNKEMCVDLEGTAVFCLQELDCKWFQGQFFVKSRNTRGKRLKQTKSFALLAKQRDDVDDCLACRDGGYKELDITVYMKSSSKNTERKSICLEKLICTGGDMMRIQADGQQKFEYASGTGSSIQKGLVSLDFDADQVITGKKVETLVEKYFPSLIDTSTAESVTEQLPDCAIVVGTQKMVLPMGIFEEMNDNDSDGWLSE</sequence>
<proteinExistence type="predicted"/>
<organism evidence="2 3">
    <name type="scientific">Chaetoceros tenuissimus</name>
    <dbReference type="NCBI Taxonomy" id="426638"/>
    <lineage>
        <taxon>Eukaryota</taxon>
        <taxon>Sar</taxon>
        <taxon>Stramenopiles</taxon>
        <taxon>Ochrophyta</taxon>
        <taxon>Bacillariophyta</taxon>
        <taxon>Coscinodiscophyceae</taxon>
        <taxon>Chaetocerotophycidae</taxon>
        <taxon>Chaetocerotales</taxon>
        <taxon>Chaetocerotaceae</taxon>
        <taxon>Chaetoceros</taxon>
    </lineage>
</organism>
<protein>
    <submittedName>
        <fullName evidence="2">Uncharacterized protein</fullName>
    </submittedName>
</protein>
<evidence type="ECO:0000313" key="2">
    <source>
        <dbReference type="EMBL" id="GFH45765.1"/>
    </source>
</evidence>
<name>A0AAD3CJG3_9STRA</name>
<dbReference type="Proteomes" id="UP001054902">
    <property type="component" value="Unassembled WGS sequence"/>
</dbReference>
<reference evidence="2 3" key="1">
    <citation type="journal article" date="2021" name="Sci. Rep.">
        <title>The genome of the diatom Chaetoceros tenuissimus carries an ancient integrated fragment of an extant virus.</title>
        <authorList>
            <person name="Hongo Y."/>
            <person name="Kimura K."/>
            <person name="Takaki Y."/>
            <person name="Yoshida Y."/>
            <person name="Baba S."/>
            <person name="Kobayashi G."/>
            <person name="Nagasaki K."/>
            <person name="Hano T."/>
            <person name="Tomaru Y."/>
        </authorList>
    </citation>
    <scope>NUCLEOTIDE SEQUENCE [LARGE SCALE GENOMIC DNA]</scope>
    <source>
        <strain evidence="2 3">NIES-3715</strain>
    </source>
</reference>
<feature type="region of interest" description="Disordered" evidence="1">
    <location>
        <begin position="1"/>
        <end position="23"/>
    </location>
</feature>
<comment type="caution">
    <text evidence="2">The sequence shown here is derived from an EMBL/GenBank/DDBJ whole genome shotgun (WGS) entry which is preliminary data.</text>
</comment>
<evidence type="ECO:0000256" key="1">
    <source>
        <dbReference type="SAM" id="MobiDB-lite"/>
    </source>
</evidence>
<dbReference type="EMBL" id="BLLK01000022">
    <property type="protein sequence ID" value="GFH45765.1"/>
    <property type="molecule type" value="Genomic_DNA"/>
</dbReference>
<gene>
    <name evidence="2" type="ORF">CTEN210_02239</name>
</gene>